<keyword evidence="1" id="KW-0472">Membrane</keyword>
<keyword evidence="3" id="KW-1185">Reference proteome</keyword>
<feature type="transmembrane region" description="Helical" evidence="1">
    <location>
        <begin position="40"/>
        <end position="61"/>
    </location>
</feature>
<evidence type="ECO:0000313" key="2">
    <source>
        <dbReference type="EMBL" id="KAG9242170.1"/>
    </source>
</evidence>
<protein>
    <submittedName>
        <fullName evidence="2">Uncharacterized protein</fullName>
    </submittedName>
</protein>
<name>A0A9P7YYP5_9HELO</name>
<accession>A0A9P7YYP5</accession>
<gene>
    <name evidence="2" type="ORF">BJ878DRAFT_185575</name>
</gene>
<dbReference type="Proteomes" id="UP000887226">
    <property type="component" value="Unassembled WGS sequence"/>
</dbReference>
<sequence>MPSHTSAQAIVTMNFIKKVLSLGLSEFVTSWFEESGAKSVSTIIVITNLAVSISGLPMYIFGRRLRSKAARSAFHLKF</sequence>
<dbReference type="EMBL" id="MU254104">
    <property type="protein sequence ID" value="KAG9242170.1"/>
    <property type="molecule type" value="Genomic_DNA"/>
</dbReference>
<reference evidence="2" key="1">
    <citation type="journal article" date="2021" name="IMA Fungus">
        <title>Genomic characterization of three marine fungi, including Emericellopsis atlantica sp. nov. with signatures of a generalist lifestyle and marine biomass degradation.</title>
        <authorList>
            <person name="Hagestad O.C."/>
            <person name="Hou L."/>
            <person name="Andersen J.H."/>
            <person name="Hansen E.H."/>
            <person name="Altermark B."/>
            <person name="Li C."/>
            <person name="Kuhnert E."/>
            <person name="Cox R.J."/>
            <person name="Crous P.W."/>
            <person name="Spatafora J.W."/>
            <person name="Lail K."/>
            <person name="Amirebrahimi M."/>
            <person name="Lipzen A."/>
            <person name="Pangilinan J."/>
            <person name="Andreopoulos W."/>
            <person name="Hayes R.D."/>
            <person name="Ng V."/>
            <person name="Grigoriev I.V."/>
            <person name="Jackson S.A."/>
            <person name="Sutton T.D.S."/>
            <person name="Dobson A.D.W."/>
            <person name="Rama T."/>
        </authorList>
    </citation>
    <scope>NUCLEOTIDE SEQUENCE</scope>
    <source>
        <strain evidence="2">TRa3180A</strain>
    </source>
</reference>
<dbReference type="AlphaFoldDB" id="A0A9P7YYP5"/>
<proteinExistence type="predicted"/>
<evidence type="ECO:0000256" key="1">
    <source>
        <dbReference type="SAM" id="Phobius"/>
    </source>
</evidence>
<evidence type="ECO:0000313" key="3">
    <source>
        <dbReference type="Proteomes" id="UP000887226"/>
    </source>
</evidence>
<dbReference type="OrthoDB" id="3552680at2759"/>
<comment type="caution">
    <text evidence="2">The sequence shown here is derived from an EMBL/GenBank/DDBJ whole genome shotgun (WGS) entry which is preliminary data.</text>
</comment>
<keyword evidence="1" id="KW-1133">Transmembrane helix</keyword>
<organism evidence="2 3">
    <name type="scientific">Calycina marina</name>
    <dbReference type="NCBI Taxonomy" id="1763456"/>
    <lineage>
        <taxon>Eukaryota</taxon>
        <taxon>Fungi</taxon>
        <taxon>Dikarya</taxon>
        <taxon>Ascomycota</taxon>
        <taxon>Pezizomycotina</taxon>
        <taxon>Leotiomycetes</taxon>
        <taxon>Helotiales</taxon>
        <taxon>Pezizellaceae</taxon>
        <taxon>Calycina</taxon>
    </lineage>
</organism>
<keyword evidence="1" id="KW-0812">Transmembrane</keyword>